<organism evidence="2 3">
    <name type="scientific">Dorcoceras hygrometricum</name>
    <dbReference type="NCBI Taxonomy" id="472368"/>
    <lineage>
        <taxon>Eukaryota</taxon>
        <taxon>Viridiplantae</taxon>
        <taxon>Streptophyta</taxon>
        <taxon>Embryophyta</taxon>
        <taxon>Tracheophyta</taxon>
        <taxon>Spermatophyta</taxon>
        <taxon>Magnoliopsida</taxon>
        <taxon>eudicotyledons</taxon>
        <taxon>Gunneridae</taxon>
        <taxon>Pentapetalae</taxon>
        <taxon>asterids</taxon>
        <taxon>lamiids</taxon>
        <taxon>Lamiales</taxon>
        <taxon>Gesneriaceae</taxon>
        <taxon>Didymocarpoideae</taxon>
        <taxon>Trichosporeae</taxon>
        <taxon>Loxocarpinae</taxon>
        <taxon>Dorcoceras</taxon>
    </lineage>
</organism>
<dbReference type="OrthoDB" id="1711174at2759"/>
<protein>
    <submittedName>
        <fullName evidence="2">Cysteine-rich RLK (Receptor-like protein kinase) 8</fullName>
    </submittedName>
</protein>
<keyword evidence="2" id="KW-0675">Receptor</keyword>
<sequence>MDIPPGFESESTVNKVCKLQKALYGLKQSPRAWFHRFTEGKLTVIIVYVDDIVLTGNNADEMVHIKALLSKEFEMKDLGHMKYFLGMEVARSSQGISVSQRKYILDLL</sequence>
<feature type="domain" description="Reverse transcriptase Ty1/copia-type" evidence="1">
    <location>
        <begin position="37"/>
        <end position="105"/>
    </location>
</feature>
<dbReference type="InterPro" id="IPR043502">
    <property type="entry name" value="DNA/RNA_pol_sf"/>
</dbReference>
<dbReference type="Proteomes" id="UP000250235">
    <property type="component" value="Unassembled WGS sequence"/>
</dbReference>
<accession>A0A2Z7BMP7</accession>
<gene>
    <name evidence="2" type="ORF">F511_43870</name>
</gene>
<keyword evidence="3" id="KW-1185">Reference proteome</keyword>
<dbReference type="SUPFAM" id="SSF56672">
    <property type="entry name" value="DNA/RNA polymerases"/>
    <property type="match status" value="1"/>
</dbReference>
<reference evidence="2 3" key="1">
    <citation type="journal article" date="2015" name="Proc. Natl. Acad. Sci. U.S.A.">
        <title>The resurrection genome of Boea hygrometrica: A blueprint for survival of dehydration.</title>
        <authorList>
            <person name="Xiao L."/>
            <person name="Yang G."/>
            <person name="Zhang L."/>
            <person name="Yang X."/>
            <person name="Zhao S."/>
            <person name="Ji Z."/>
            <person name="Zhou Q."/>
            <person name="Hu M."/>
            <person name="Wang Y."/>
            <person name="Chen M."/>
            <person name="Xu Y."/>
            <person name="Jin H."/>
            <person name="Xiao X."/>
            <person name="Hu G."/>
            <person name="Bao F."/>
            <person name="Hu Y."/>
            <person name="Wan P."/>
            <person name="Li L."/>
            <person name="Deng X."/>
            <person name="Kuang T."/>
            <person name="Xiang C."/>
            <person name="Zhu J.K."/>
            <person name="Oliver M.J."/>
            <person name="He Y."/>
        </authorList>
    </citation>
    <scope>NUCLEOTIDE SEQUENCE [LARGE SCALE GENOMIC DNA]</scope>
    <source>
        <strain evidence="3">cv. XS01</strain>
    </source>
</reference>
<dbReference type="EMBL" id="KV006096">
    <property type="protein sequence ID" value="KZV33236.1"/>
    <property type="molecule type" value="Genomic_DNA"/>
</dbReference>
<proteinExistence type="predicted"/>
<evidence type="ECO:0000313" key="2">
    <source>
        <dbReference type="EMBL" id="KZV33236.1"/>
    </source>
</evidence>
<keyword evidence="2" id="KW-0418">Kinase</keyword>
<dbReference type="AlphaFoldDB" id="A0A2Z7BMP7"/>
<evidence type="ECO:0000313" key="3">
    <source>
        <dbReference type="Proteomes" id="UP000250235"/>
    </source>
</evidence>
<keyword evidence="2" id="KW-0808">Transferase</keyword>
<dbReference type="GO" id="GO:0016301">
    <property type="term" value="F:kinase activity"/>
    <property type="evidence" value="ECO:0007669"/>
    <property type="project" value="UniProtKB-KW"/>
</dbReference>
<dbReference type="Pfam" id="PF07727">
    <property type="entry name" value="RVT_2"/>
    <property type="match status" value="1"/>
</dbReference>
<evidence type="ECO:0000259" key="1">
    <source>
        <dbReference type="Pfam" id="PF07727"/>
    </source>
</evidence>
<dbReference type="InterPro" id="IPR013103">
    <property type="entry name" value="RVT_2"/>
</dbReference>
<name>A0A2Z7BMP7_9LAMI</name>